<protein>
    <recommendedName>
        <fullName evidence="3">RING-type domain-containing protein</fullName>
    </recommendedName>
</protein>
<dbReference type="AlphaFoldDB" id="A0A9Q1KGK8"/>
<keyword evidence="1" id="KW-0863">Zinc-finger</keyword>
<name>A0A9Q1KGK8_9CARY</name>
<dbReference type="Proteomes" id="UP001153076">
    <property type="component" value="Unassembled WGS sequence"/>
</dbReference>
<accession>A0A9Q1KGK8</accession>
<feature type="region of interest" description="Disordered" evidence="2">
    <location>
        <begin position="52"/>
        <end position="113"/>
    </location>
</feature>
<evidence type="ECO:0000256" key="2">
    <source>
        <dbReference type="SAM" id="MobiDB-lite"/>
    </source>
</evidence>
<dbReference type="PANTHER" id="PTHR31150">
    <property type="entry name" value="EXPRESSED PROTEIN"/>
    <property type="match status" value="1"/>
</dbReference>
<comment type="caution">
    <text evidence="4">The sequence shown here is derived from an EMBL/GenBank/DDBJ whole genome shotgun (WGS) entry which is preliminary data.</text>
</comment>
<dbReference type="GO" id="GO:0008270">
    <property type="term" value="F:zinc ion binding"/>
    <property type="evidence" value="ECO:0007669"/>
    <property type="project" value="UniProtKB-KW"/>
</dbReference>
<feature type="domain" description="RING-type" evidence="3">
    <location>
        <begin position="271"/>
        <end position="316"/>
    </location>
</feature>
<dbReference type="PROSITE" id="PS50089">
    <property type="entry name" value="ZF_RING_2"/>
    <property type="match status" value="1"/>
</dbReference>
<evidence type="ECO:0000256" key="1">
    <source>
        <dbReference type="PROSITE-ProRule" id="PRU00175"/>
    </source>
</evidence>
<dbReference type="PANTHER" id="PTHR31150:SF32">
    <property type="entry name" value="RING_U-BOX SUPERFAMILY PROTEIN"/>
    <property type="match status" value="1"/>
</dbReference>
<organism evidence="4 5">
    <name type="scientific">Carnegiea gigantea</name>
    <dbReference type="NCBI Taxonomy" id="171969"/>
    <lineage>
        <taxon>Eukaryota</taxon>
        <taxon>Viridiplantae</taxon>
        <taxon>Streptophyta</taxon>
        <taxon>Embryophyta</taxon>
        <taxon>Tracheophyta</taxon>
        <taxon>Spermatophyta</taxon>
        <taxon>Magnoliopsida</taxon>
        <taxon>eudicotyledons</taxon>
        <taxon>Gunneridae</taxon>
        <taxon>Pentapetalae</taxon>
        <taxon>Caryophyllales</taxon>
        <taxon>Cactineae</taxon>
        <taxon>Cactaceae</taxon>
        <taxon>Cactoideae</taxon>
        <taxon>Echinocereeae</taxon>
        <taxon>Carnegiea</taxon>
    </lineage>
</organism>
<dbReference type="Gene3D" id="3.30.40.10">
    <property type="entry name" value="Zinc/RING finger domain, C3HC4 (zinc finger)"/>
    <property type="match status" value="1"/>
</dbReference>
<dbReference type="InterPro" id="IPR001841">
    <property type="entry name" value="Znf_RING"/>
</dbReference>
<keyword evidence="1" id="KW-0862">Zinc</keyword>
<sequence length="445" mass="48702">MGSACCVAARDTTLSNGSGNGDSQRNALCSPPGRLRWDNYRRVLAEMENPACRSRERMGTDVRMEMKDGTGSERGNISDRSSAQENLGTPISQKSPSHEGISTNYMSPSETSMASNCFSKMNAAEPPETSCVPLNLPFSVPSSSSVSAPGELLCPQLALLPATSTPSRRARRSPGHQLFRQISDSRILGLKSPNSYSLSEGRPSFVLSTFSNDLAGGSSDGWSLRTFSELVASSQRERWSFDSERFGSGRHKINGSSSRFSYSPSLDLQTCGACLKVLAELSVVAVLACGHVYHAECLETMTAEADKYDPFCPICTLGQKQTSKISRKALRADAELKMKFQKIARNRIIDSYLDGEIEGLENHKISGKGKFLKMGSSSSKISFAKPFLRRHFSLGSKRSKPSLEESSKKKGFWARDPGARLEQAYCCPGWSLKRTCYSCYKFCPP</sequence>
<reference evidence="4" key="1">
    <citation type="submission" date="2022-04" db="EMBL/GenBank/DDBJ databases">
        <title>Carnegiea gigantea Genome sequencing and assembly v2.</title>
        <authorList>
            <person name="Copetti D."/>
            <person name="Sanderson M.J."/>
            <person name="Burquez A."/>
            <person name="Wojciechowski M.F."/>
        </authorList>
    </citation>
    <scope>NUCLEOTIDE SEQUENCE</scope>
    <source>
        <strain evidence="4">SGP5-SGP5p</strain>
        <tissue evidence="4">Aerial part</tissue>
    </source>
</reference>
<dbReference type="OrthoDB" id="1938835at2759"/>
<evidence type="ECO:0000259" key="3">
    <source>
        <dbReference type="PROSITE" id="PS50089"/>
    </source>
</evidence>
<proteinExistence type="predicted"/>
<dbReference type="Pfam" id="PF13639">
    <property type="entry name" value="zf-RING_2"/>
    <property type="match status" value="1"/>
</dbReference>
<dbReference type="CDD" id="cd16448">
    <property type="entry name" value="RING-H2"/>
    <property type="match status" value="1"/>
</dbReference>
<keyword evidence="1" id="KW-0479">Metal-binding</keyword>
<evidence type="ECO:0000313" key="5">
    <source>
        <dbReference type="Proteomes" id="UP001153076"/>
    </source>
</evidence>
<keyword evidence="5" id="KW-1185">Reference proteome</keyword>
<dbReference type="InterPro" id="IPR013083">
    <property type="entry name" value="Znf_RING/FYVE/PHD"/>
</dbReference>
<evidence type="ECO:0000313" key="4">
    <source>
        <dbReference type="EMBL" id="KAJ8442570.1"/>
    </source>
</evidence>
<dbReference type="SUPFAM" id="SSF57850">
    <property type="entry name" value="RING/U-box"/>
    <property type="match status" value="1"/>
</dbReference>
<dbReference type="EMBL" id="JAKOGI010000139">
    <property type="protein sequence ID" value="KAJ8442570.1"/>
    <property type="molecule type" value="Genomic_DNA"/>
</dbReference>
<gene>
    <name evidence="4" type="ORF">Cgig2_026512</name>
</gene>
<feature type="compositionally biased region" description="Basic and acidic residues" evidence="2">
    <location>
        <begin position="53"/>
        <end position="71"/>
    </location>
</feature>
<feature type="compositionally biased region" description="Polar residues" evidence="2">
    <location>
        <begin position="73"/>
        <end position="113"/>
    </location>
</feature>
<dbReference type="SMART" id="SM00184">
    <property type="entry name" value="RING"/>
    <property type="match status" value="1"/>
</dbReference>